<protein>
    <recommendedName>
        <fullName evidence="4">DUF5689 domain-containing protein</fullName>
    </recommendedName>
</protein>
<evidence type="ECO:0000313" key="3">
    <source>
        <dbReference type="Proteomes" id="UP000070539"/>
    </source>
</evidence>
<dbReference type="EMBL" id="LRVM01000004">
    <property type="protein sequence ID" value="KXL53142.1"/>
    <property type="molecule type" value="Genomic_DNA"/>
</dbReference>
<accession>A0A136WF15</accession>
<evidence type="ECO:0008006" key="4">
    <source>
        <dbReference type="Google" id="ProtNLM"/>
    </source>
</evidence>
<sequence>MKNYLFIALFICSLFLSAGCTEEKSGEHNSTNNALDSADINQKPSVQSEKIIKGKIIKIENDMLLIADTEDKSGLYQISTKKFLGDISKITTGDIVEIGFDGTILEIYPSIIANVDYIIFLKNGEDFVGLYYDILMQLYETDLELNSGIDFIALDLTKDNNLLDSEKTALLHLLWSKTQKQTNLATYEELLSENFITVEENSNYAQFKTGILFRLETSELEQGKFTFNAEKWRSSLGAYFFTNCEARKENGTWVYEIGAEMIS</sequence>
<organism evidence="2 3">
    <name type="scientific">Anaerotignum neopropionicum</name>
    <dbReference type="NCBI Taxonomy" id="36847"/>
    <lineage>
        <taxon>Bacteria</taxon>
        <taxon>Bacillati</taxon>
        <taxon>Bacillota</taxon>
        <taxon>Clostridia</taxon>
        <taxon>Lachnospirales</taxon>
        <taxon>Anaerotignaceae</taxon>
        <taxon>Anaerotignum</taxon>
    </lineage>
</organism>
<keyword evidence="1" id="KW-0732">Signal</keyword>
<dbReference type="RefSeq" id="WP_066087351.1">
    <property type="nucleotide sequence ID" value="NZ_LRVM01000004.1"/>
</dbReference>
<gene>
    <name evidence="2" type="ORF">CLNEO_16850</name>
</gene>
<evidence type="ECO:0000313" key="2">
    <source>
        <dbReference type="EMBL" id="KXL53142.1"/>
    </source>
</evidence>
<dbReference type="Proteomes" id="UP000070539">
    <property type="component" value="Unassembled WGS sequence"/>
</dbReference>
<feature type="chain" id="PRO_5038816819" description="DUF5689 domain-containing protein" evidence="1">
    <location>
        <begin position="19"/>
        <end position="263"/>
    </location>
</feature>
<dbReference type="OrthoDB" id="1954601at2"/>
<keyword evidence="3" id="KW-1185">Reference proteome</keyword>
<dbReference type="PROSITE" id="PS51257">
    <property type="entry name" value="PROKAR_LIPOPROTEIN"/>
    <property type="match status" value="1"/>
</dbReference>
<dbReference type="AlphaFoldDB" id="A0A136WF15"/>
<reference evidence="2 3" key="1">
    <citation type="submission" date="2016-01" db="EMBL/GenBank/DDBJ databases">
        <title>Genome sequence of Clostridium neopropionicum X4, DSM-3847.</title>
        <authorList>
            <person name="Poehlein A."/>
            <person name="Beck M.H."/>
            <person name="Bengelsdorf F.R."/>
            <person name="Daniel R."/>
            <person name="Duerre P."/>
        </authorList>
    </citation>
    <scope>NUCLEOTIDE SEQUENCE [LARGE SCALE GENOMIC DNA]</scope>
    <source>
        <strain evidence="2 3">DSM-3847</strain>
    </source>
</reference>
<feature type="signal peptide" evidence="1">
    <location>
        <begin position="1"/>
        <end position="18"/>
    </location>
</feature>
<proteinExistence type="predicted"/>
<comment type="caution">
    <text evidence="2">The sequence shown here is derived from an EMBL/GenBank/DDBJ whole genome shotgun (WGS) entry which is preliminary data.</text>
</comment>
<evidence type="ECO:0000256" key="1">
    <source>
        <dbReference type="SAM" id="SignalP"/>
    </source>
</evidence>
<name>A0A136WF15_9FIRM</name>